<protein>
    <submittedName>
        <fullName evidence="4">ADP-ribose pyrophosphatase</fullName>
        <ecNumber evidence="4">3.6.1.13</ecNumber>
    </submittedName>
</protein>
<dbReference type="GO" id="GO:0006753">
    <property type="term" value="P:nucleoside phosphate metabolic process"/>
    <property type="evidence" value="ECO:0007669"/>
    <property type="project" value="TreeGrafter"/>
</dbReference>
<dbReference type="FunFam" id="3.90.79.10:FF:000024">
    <property type="entry name" value="ADP-ribose pyrophosphatase"/>
    <property type="match status" value="1"/>
</dbReference>
<dbReference type="PANTHER" id="PTHR11839:SF18">
    <property type="entry name" value="NUDIX HYDROLASE DOMAIN-CONTAINING PROTEIN"/>
    <property type="match status" value="1"/>
</dbReference>
<dbReference type="InterPro" id="IPR015797">
    <property type="entry name" value="NUDIX_hydrolase-like_dom_sf"/>
</dbReference>
<dbReference type="InterPro" id="IPR020084">
    <property type="entry name" value="NUDIX_hydrolase_CS"/>
</dbReference>
<evidence type="ECO:0000313" key="4">
    <source>
        <dbReference type="EMBL" id="MBB6216649.1"/>
    </source>
</evidence>
<comment type="cofactor">
    <cofactor evidence="1">
        <name>Mg(2+)</name>
        <dbReference type="ChEBI" id="CHEBI:18420"/>
    </cofactor>
</comment>
<dbReference type="GO" id="GO:0047631">
    <property type="term" value="F:ADP-ribose diphosphatase activity"/>
    <property type="evidence" value="ECO:0007669"/>
    <property type="project" value="UniProtKB-EC"/>
</dbReference>
<dbReference type="PROSITE" id="PS51462">
    <property type="entry name" value="NUDIX"/>
    <property type="match status" value="1"/>
</dbReference>
<proteinExistence type="predicted"/>
<dbReference type="GO" id="GO:0005829">
    <property type="term" value="C:cytosol"/>
    <property type="evidence" value="ECO:0007669"/>
    <property type="project" value="TreeGrafter"/>
</dbReference>
<dbReference type="AlphaFoldDB" id="A0A841L2N1"/>
<dbReference type="SUPFAM" id="SSF55811">
    <property type="entry name" value="Nudix"/>
    <property type="match status" value="1"/>
</dbReference>
<dbReference type="Proteomes" id="UP000579281">
    <property type="component" value="Unassembled WGS sequence"/>
</dbReference>
<dbReference type="InterPro" id="IPR000086">
    <property type="entry name" value="NUDIX_hydrolase_dom"/>
</dbReference>
<evidence type="ECO:0000256" key="1">
    <source>
        <dbReference type="ARBA" id="ARBA00001946"/>
    </source>
</evidence>
<organism evidence="4 5">
    <name type="scientific">Anaerosolibacter carboniphilus</name>
    <dbReference type="NCBI Taxonomy" id="1417629"/>
    <lineage>
        <taxon>Bacteria</taxon>
        <taxon>Bacillati</taxon>
        <taxon>Bacillota</taxon>
        <taxon>Clostridia</taxon>
        <taxon>Peptostreptococcales</taxon>
        <taxon>Thermotaleaceae</taxon>
        <taxon>Anaerosolibacter</taxon>
    </lineage>
</organism>
<accession>A0A841L2N1</accession>
<dbReference type="GO" id="GO:0019693">
    <property type="term" value="P:ribose phosphate metabolic process"/>
    <property type="evidence" value="ECO:0007669"/>
    <property type="project" value="TreeGrafter"/>
</dbReference>
<evidence type="ECO:0000256" key="2">
    <source>
        <dbReference type="ARBA" id="ARBA00022801"/>
    </source>
</evidence>
<dbReference type="PANTHER" id="PTHR11839">
    <property type="entry name" value="UDP/ADP-SUGAR PYROPHOSPHATASE"/>
    <property type="match status" value="1"/>
</dbReference>
<dbReference type="Gene3D" id="3.90.79.10">
    <property type="entry name" value="Nucleoside Triphosphate Pyrophosphohydrolase"/>
    <property type="match status" value="1"/>
</dbReference>
<reference evidence="4 5" key="1">
    <citation type="submission" date="2020-08" db="EMBL/GenBank/DDBJ databases">
        <title>Genomic Encyclopedia of Type Strains, Phase IV (KMG-IV): sequencing the most valuable type-strain genomes for metagenomic binning, comparative biology and taxonomic classification.</title>
        <authorList>
            <person name="Goeker M."/>
        </authorList>
    </citation>
    <scope>NUCLEOTIDE SEQUENCE [LARGE SCALE GENOMIC DNA]</scope>
    <source>
        <strain evidence="4 5">DSM 103526</strain>
    </source>
</reference>
<dbReference type="Pfam" id="PF00293">
    <property type="entry name" value="NUDIX"/>
    <property type="match status" value="1"/>
</dbReference>
<feature type="domain" description="Nudix hydrolase" evidence="3">
    <location>
        <begin position="42"/>
        <end position="169"/>
    </location>
</feature>
<evidence type="ECO:0000313" key="5">
    <source>
        <dbReference type="Proteomes" id="UP000579281"/>
    </source>
</evidence>
<dbReference type="EMBL" id="JACHEN010000016">
    <property type="protein sequence ID" value="MBB6216649.1"/>
    <property type="molecule type" value="Genomic_DNA"/>
</dbReference>
<sequence length="183" mass="20878">MMTLRENTINSKRIYEGRIISLRVDTVELPDKKYSTREIIEHPGAAVVVPITDEGKIIMVKQFRKPVEDFLIEVPAGKLDKGEEPLLCAHRELKEETGYSSGNMQHLFTFFSSPGFANETMHLFIARDLTVGEAIPDEDEYIEIESYELNQLIHMIFNGQIKDAKSIIAIFAVKQFLQSTSDR</sequence>
<keyword evidence="2 4" id="KW-0378">Hydrolase</keyword>
<name>A0A841L2N1_9FIRM</name>
<gene>
    <name evidence="4" type="ORF">HNQ80_002753</name>
</gene>
<comment type="caution">
    <text evidence="4">The sequence shown here is derived from an EMBL/GenBank/DDBJ whole genome shotgun (WGS) entry which is preliminary data.</text>
</comment>
<keyword evidence="5" id="KW-1185">Reference proteome</keyword>
<evidence type="ECO:0000259" key="3">
    <source>
        <dbReference type="PROSITE" id="PS51462"/>
    </source>
</evidence>
<dbReference type="EC" id="3.6.1.13" evidence="4"/>
<dbReference type="PROSITE" id="PS00893">
    <property type="entry name" value="NUDIX_BOX"/>
    <property type="match status" value="1"/>
</dbReference>